<dbReference type="RefSeq" id="WP_055238896.1">
    <property type="nucleotide sequence ID" value="NZ_CYXM01000046.1"/>
</dbReference>
<protein>
    <submittedName>
        <fullName evidence="1">Uncharacterized protein</fullName>
    </submittedName>
</protein>
<dbReference type="Proteomes" id="UP000095673">
    <property type="component" value="Unassembled WGS sequence"/>
</dbReference>
<organism evidence="1 2">
    <name type="scientific">Agathobacter rectalis</name>
    <dbReference type="NCBI Taxonomy" id="39491"/>
    <lineage>
        <taxon>Bacteria</taxon>
        <taxon>Bacillati</taxon>
        <taxon>Bacillota</taxon>
        <taxon>Clostridia</taxon>
        <taxon>Lachnospirales</taxon>
        <taxon>Lachnospiraceae</taxon>
        <taxon>Agathobacter</taxon>
    </lineage>
</organism>
<sequence length="220" mass="24375">MGISFSNIGTVGREQLITSGSNGEPNWSYIPSKGKSTKTQTEFVSEIKKLAKKAANATDKTEQDSISRQVLRLRAEYLSEVAPDRKQLYQQAKSAMKNQNTDPKCKGIGELTLLDFLEQAEGKIQNLADKQIALAGGGTLNFTILTSGGYGVQIQSQGVNVLLNTGAGWGYEMTPAELTRKDEFYSIYWKEYNATKNDMNSELKELPDYLEKRPVFEAKA</sequence>
<dbReference type="EMBL" id="CYXM01000046">
    <property type="protein sequence ID" value="CUN30998.1"/>
    <property type="molecule type" value="Genomic_DNA"/>
</dbReference>
<gene>
    <name evidence="1" type="ORF">ERS852580_03608</name>
</gene>
<name>A0A173VYG7_9FIRM</name>
<dbReference type="AlphaFoldDB" id="A0A173VYG7"/>
<reference evidence="1 2" key="1">
    <citation type="submission" date="2015-09" db="EMBL/GenBank/DDBJ databases">
        <authorList>
            <consortium name="Pathogen Informatics"/>
        </authorList>
    </citation>
    <scope>NUCLEOTIDE SEQUENCE [LARGE SCALE GENOMIC DNA]</scope>
    <source>
        <strain evidence="1 2">2789STDY5834968</strain>
    </source>
</reference>
<accession>A0A173VYG7</accession>
<dbReference type="OrthoDB" id="1957063at2"/>
<evidence type="ECO:0000313" key="1">
    <source>
        <dbReference type="EMBL" id="CUN30998.1"/>
    </source>
</evidence>
<proteinExistence type="predicted"/>
<evidence type="ECO:0000313" key="2">
    <source>
        <dbReference type="Proteomes" id="UP000095673"/>
    </source>
</evidence>